<dbReference type="Proteomes" id="UP001205311">
    <property type="component" value="Unassembled WGS sequence"/>
</dbReference>
<dbReference type="RefSeq" id="WP_253674610.1">
    <property type="nucleotide sequence ID" value="NZ_JAMTCP010000070.1"/>
</dbReference>
<dbReference type="InterPro" id="IPR013525">
    <property type="entry name" value="ABC2_TM"/>
</dbReference>
<dbReference type="PANTHER" id="PTHR43229">
    <property type="entry name" value="NODULATION PROTEIN J"/>
    <property type="match status" value="1"/>
</dbReference>
<keyword evidence="5" id="KW-0046">Antibiotic resistance</keyword>
<keyword evidence="9" id="KW-1185">Reference proteome</keyword>
<evidence type="ECO:0000313" key="9">
    <source>
        <dbReference type="Proteomes" id="UP001205311"/>
    </source>
</evidence>
<keyword evidence="2 6" id="KW-0812">Transmembrane</keyword>
<feature type="transmembrane region" description="Helical" evidence="6">
    <location>
        <begin position="49"/>
        <end position="75"/>
    </location>
</feature>
<feature type="transmembrane region" description="Helical" evidence="6">
    <location>
        <begin position="213"/>
        <end position="238"/>
    </location>
</feature>
<dbReference type="InterPro" id="IPR000412">
    <property type="entry name" value="ABC_2_transport"/>
</dbReference>
<evidence type="ECO:0000256" key="1">
    <source>
        <dbReference type="ARBA" id="ARBA00004141"/>
    </source>
</evidence>
<evidence type="ECO:0000313" key="8">
    <source>
        <dbReference type="EMBL" id="MCP2262440.1"/>
    </source>
</evidence>
<feature type="domain" description="ABC-2 type transporter transmembrane" evidence="7">
    <location>
        <begin position="9"/>
        <end position="201"/>
    </location>
</feature>
<dbReference type="PIRSF" id="PIRSF006648">
    <property type="entry name" value="DrrB"/>
    <property type="match status" value="1"/>
</dbReference>
<evidence type="ECO:0000256" key="3">
    <source>
        <dbReference type="ARBA" id="ARBA00022989"/>
    </source>
</evidence>
<keyword evidence="4 6" id="KW-0472">Membrane</keyword>
<dbReference type="InterPro" id="IPR051784">
    <property type="entry name" value="Nod_factor_ABC_transporter"/>
</dbReference>
<sequence length="244" mass="25560">MNARYLALEAKRTLRNAKFLVFTIGLPTVLFLFYANMMGDGRTETGVSAAALILCNMAAYGGMSAAVMSGVRVASERALGWHRQLRLTPLSGQGYLVVKGGLGLLTAVPGLVLISVVAAFAADVHLSAGQWAQLLVGVWLALIPFALLGLFLGHVGSAESSPVISGGVLVLLGMFGGLFIPAQAMPGWLAGVAKALPTYWLSRVGQSVVEQGVVGVEAVLVLLGWTVVLGLLVARWYVRDSARA</sequence>
<feature type="transmembrane region" description="Helical" evidence="6">
    <location>
        <begin position="20"/>
        <end position="37"/>
    </location>
</feature>
<reference evidence="8 9" key="1">
    <citation type="submission" date="2022-06" db="EMBL/GenBank/DDBJ databases">
        <title>Genomic Encyclopedia of Archaeal and Bacterial Type Strains, Phase II (KMG-II): from individual species to whole genera.</title>
        <authorList>
            <person name="Goeker M."/>
        </authorList>
    </citation>
    <scope>NUCLEOTIDE SEQUENCE [LARGE SCALE GENOMIC DNA]</scope>
    <source>
        <strain evidence="8 9">DSM 40477</strain>
    </source>
</reference>
<evidence type="ECO:0000256" key="5">
    <source>
        <dbReference type="ARBA" id="ARBA00023251"/>
    </source>
</evidence>
<feature type="transmembrane region" description="Helical" evidence="6">
    <location>
        <begin position="134"/>
        <end position="156"/>
    </location>
</feature>
<organism evidence="8 9">
    <name type="scientific">Streptoalloteichus tenebrarius (strain ATCC 17920 / DSM 40477 / JCM 4838 / CBS 697.72 / NBRC 16177 / NCIMB 11028 / NRRL B-12390 / A12253. 1 / ISP 5477)</name>
    <name type="common">Streptomyces tenebrarius</name>
    <dbReference type="NCBI Taxonomy" id="1933"/>
    <lineage>
        <taxon>Bacteria</taxon>
        <taxon>Bacillati</taxon>
        <taxon>Actinomycetota</taxon>
        <taxon>Actinomycetes</taxon>
        <taxon>Pseudonocardiales</taxon>
        <taxon>Pseudonocardiaceae</taxon>
        <taxon>Streptoalloteichus</taxon>
    </lineage>
</organism>
<keyword evidence="3 6" id="KW-1133">Transmembrane helix</keyword>
<name>A0ABT1I3S2_STRSD</name>
<evidence type="ECO:0000256" key="2">
    <source>
        <dbReference type="ARBA" id="ARBA00022692"/>
    </source>
</evidence>
<gene>
    <name evidence="8" type="ORF">LX15_006177</name>
</gene>
<protein>
    <submittedName>
        <fullName evidence="8">ABC-2 type transport system permease protein</fullName>
    </submittedName>
</protein>
<dbReference type="PANTHER" id="PTHR43229:SF6">
    <property type="entry name" value="ABC-TYPE MULTIDRUG TRANSPORT SYSTEM, PERMEASE COMPONENT"/>
    <property type="match status" value="1"/>
</dbReference>
<comment type="caution">
    <text evidence="8">The sequence shown here is derived from an EMBL/GenBank/DDBJ whole genome shotgun (WGS) entry which is preliminary data.</text>
</comment>
<evidence type="ECO:0000256" key="6">
    <source>
        <dbReference type="SAM" id="Phobius"/>
    </source>
</evidence>
<evidence type="ECO:0000259" key="7">
    <source>
        <dbReference type="Pfam" id="PF01061"/>
    </source>
</evidence>
<comment type="subcellular location">
    <subcellularLocation>
        <location evidence="1">Membrane</location>
        <topology evidence="1">Multi-pass membrane protein</topology>
    </subcellularLocation>
</comment>
<dbReference type="Pfam" id="PF01061">
    <property type="entry name" value="ABC2_membrane"/>
    <property type="match status" value="1"/>
</dbReference>
<feature type="transmembrane region" description="Helical" evidence="6">
    <location>
        <begin position="96"/>
        <end position="122"/>
    </location>
</feature>
<dbReference type="EMBL" id="JAMTCP010000070">
    <property type="protein sequence ID" value="MCP2262440.1"/>
    <property type="molecule type" value="Genomic_DNA"/>
</dbReference>
<evidence type="ECO:0000256" key="4">
    <source>
        <dbReference type="ARBA" id="ARBA00023136"/>
    </source>
</evidence>
<feature type="transmembrane region" description="Helical" evidence="6">
    <location>
        <begin position="168"/>
        <end position="193"/>
    </location>
</feature>
<accession>A0ABT1I3S2</accession>
<proteinExistence type="predicted"/>